<dbReference type="Gene3D" id="1.10.510.10">
    <property type="entry name" value="Transferase(Phosphotransferase) domain 1"/>
    <property type="match status" value="1"/>
</dbReference>
<dbReference type="GO" id="GO:0005524">
    <property type="term" value="F:ATP binding"/>
    <property type="evidence" value="ECO:0007669"/>
    <property type="project" value="UniProtKB-UniRule"/>
</dbReference>
<dbReference type="PANTHER" id="PTHR24363:SF0">
    <property type="entry name" value="SERINE_THREONINE KINASE LIKE DOMAIN CONTAINING 1"/>
    <property type="match status" value="1"/>
</dbReference>
<evidence type="ECO:0000256" key="1">
    <source>
        <dbReference type="ARBA" id="ARBA00012513"/>
    </source>
</evidence>
<dbReference type="Proteomes" id="UP001165986">
    <property type="component" value="Unassembled WGS sequence"/>
</dbReference>
<evidence type="ECO:0000256" key="7">
    <source>
        <dbReference type="ARBA" id="ARBA00047899"/>
    </source>
</evidence>
<dbReference type="InterPro" id="IPR017441">
    <property type="entry name" value="Protein_kinase_ATP_BS"/>
</dbReference>
<keyword evidence="3" id="KW-0808">Transferase</keyword>
<dbReference type="Pfam" id="PF00069">
    <property type="entry name" value="Pkinase"/>
    <property type="match status" value="1"/>
</dbReference>
<dbReference type="CDD" id="cd14014">
    <property type="entry name" value="STKc_PknB_like"/>
    <property type="match status" value="1"/>
</dbReference>
<keyword evidence="2" id="KW-0723">Serine/threonine-protein kinase</keyword>
<comment type="catalytic activity">
    <reaction evidence="8">
        <text>L-seryl-[protein] + ATP = O-phospho-L-seryl-[protein] + ADP + H(+)</text>
        <dbReference type="Rhea" id="RHEA:17989"/>
        <dbReference type="Rhea" id="RHEA-COMP:9863"/>
        <dbReference type="Rhea" id="RHEA-COMP:11604"/>
        <dbReference type="ChEBI" id="CHEBI:15378"/>
        <dbReference type="ChEBI" id="CHEBI:29999"/>
        <dbReference type="ChEBI" id="CHEBI:30616"/>
        <dbReference type="ChEBI" id="CHEBI:83421"/>
        <dbReference type="ChEBI" id="CHEBI:456216"/>
        <dbReference type="EC" id="2.7.11.1"/>
    </reaction>
</comment>
<keyword evidence="6 9" id="KW-0067">ATP-binding</keyword>
<dbReference type="PROSITE" id="PS00107">
    <property type="entry name" value="PROTEIN_KINASE_ATP"/>
    <property type="match status" value="1"/>
</dbReference>
<feature type="binding site" evidence="9">
    <location>
        <position position="553"/>
    </location>
    <ligand>
        <name>ATP</name>
        <dbReference type="ChEBI" id="CHEBI:30616"/>
    </ligand>
</feature>
<reference evidence="11" key="1">
    <citation type="submission" date="2019-07" db="EMBL/GenBank/DDBJ databases">
        <title>Toxilogical consequences of a new and cryptic species of cyanobacteria (Komarekiella delphini-convector) recovered from the epidermis of a bottlenose dolphin and 1500 ft. in the air.</title>
        <authorList>
            <person name="Brown A.O."/>
            <person name="Dvorak P."/>
            <person name="Villanueva C.D."/>
            <person name="Foss A.J."/>
            <person name="Garvey A.D."/>
            <person name="Gibson Q.A."/>
            <person name="Johansen J.R."/>
            <person name="Casamatta D.A."/>
        </authorList>
    </citation>
    <scope>NUCLEOTIDE SEQUENCE</scope>
    <source>
        <strain evidence="11">SJRDD-AB1</strain>
    </source>
</reference>
<dbReference type="Pfam" id="PF12770">
    <property type="entry name" value="CHAT"/>
    <property type="match status" value="1"/>
</dbReference>
<keyword evidence="5 11" id="KW-0418">Kinase</keyword>
<organism evidence="11 12">
    <name type="scientific">Komarekiella delphini-convector SJRDD-AB1</name>
    <dbReference type="NCBI Taxonomy" id="2593771"/>
    <lineage>
        <taxon>Bacteria</taxon>
        <taxon>Bacillati</taxon>
        <taxon>Cyanobacteriota</taxon>
        <taxon>Cyanophyceae</taxon>
        <taxon>Nostocales</taxon>
        <taxon>Nostocaceae</taxon>
        <taxon>Komarekiella</taxon>
        <taxon>Komarekiella delphini-convector</taxon>
    </lineage>
</organism>
<dbReference type="SMART" id="SM00220">
    <property type="entry name" value="S_TKc"/>
    <property type="match status" value="1"/>
</dbReference>
<evidence type="ECO:0000256" key="9">
    <source>
        <dbReference type="PROSITE-ProRule" id="PRU10141"/>
    </source>
</evidence>
<comment type="catalytic activity">
    <reaction evidence="7">
        <text>L-threonyl-[protein] + ATP = O-phospho-L-threonyl-[protein] + ADP + H(+)</text>
        <dbReference type="Rhea" id="RHEA:46608"/>
        <dbReference type="Rhea" id="RHEA-COMP:11060"/>
        <dbReference type="Rhea" id="RHEA-COMP:11605"/>
        <dbReference type="ChEBI" id="CHEBI:15378"/>
        <dbReference type="ChEBI" id="CHEBI:30013"/>
        <dbReference type="ChEBI" id="CHEBI:30616"/>
        <dbReference type="ChEBI" id="CHEBI:61977"/>
        <dbReference type="ChEBI" id="CHEBI:456216"/>
        <dbReference type="EC" id="2.7.11.1"/>
    </reaction>
</comment>
<comment type="caution">
    <text evidence="11">The sequence shown here is derived from an EMBL/GenBank/DDBJ whole genome shotgun (WGS) entry which is preliminary data.</text>
</comment>
<evidence type="ECO:0000256" key="8">
    <source>
        <dbReference type="ARBA" id="ARBA00048679"/>
    </source>
</evidence>
<evidence type="ECO:0000259" key="10">
    <source>
        <dbReference type="PROSITE" id="PS50011"/>
    </source>
</evidence>
<proteinExistence type="predicted"/>
<dbReference type="SUPFAM" id="SSF56112">
    <property type="entry name" value="Protein kinase-like (PK-like)"/>
    <property type="match status" value="1"/>
</dbReference>
<dbReference type="InterPro" id="IPR011009">
    <property type="entry name" value="Kinase-like_dom_sf"/>
</dbReference>
<dbReference type="GO" id="GO:0004674">
    <property type="term" value="F:protein serine/threonine kinase activity"/>
    <property type="evidence" value="ECO:0007669"/>
    <property type="project" value="UniProtKB-KW"/>
</dbReference>
<evidence type="ECO:0000256" key="4">
    <source>
        <dbReference type="ARBA" id="ARBA00022741"/>
    </source>
</evidence>
<feature type="domain" description="Protein kinase" evidence="10">
    <location>
        <begin position="522"/>
        <end position="782"/>
    </location>
</feature>
<dbReference type="EC" id="2.7.11.1" evidence="1"/>
<evidence type="ECO:0000256" key="3">
    <source>
        <dbReference type="ARBA" id="ARBA00022679"/>
    </source>
</evidence>
<evidence type="ECO:0000256" key="6">
    <source>
        <dbReference type="ARBA" id="ARBA00022840"/>
    </source>
</evidence>
<dbReference type="Gene3D" id="3.30.200.20">
    <property type="entry name" value="Phosphorylase Kinase, domain 1"/>
    <property type="match status" value="1"/>
</dbReference>
<keyword evidence="4 9" id="KW-0547">Nucleotide-binding</keyword>
<dbReference type="InterPro" id="IPR024983">
    <property type="entry name" value="CHAT_dom"/>
</dbReference>
<sequence length="798" mass="89930">MGKLVVINLIDGNFESGFAVSLQIWTEGDRQWIAAAKGKLPSAPELHEHYTHWQLRYRNHVSGRYSTRMGVTGGTDASIIDEIKRASKQLKSSLNDWLKANSNFSPIREKLFQSLKDDSEEIRVIFETENPELQRLPWHLWDDFFKHYHRAEVALSLPVKKGQIATTKGQVKILAVFGRDTRINTKTDWEMLVKQLAENSNACLIHLDKPSLEYLCDQIDEHKPQILFFAGHTRTEEDAESGFIDLNDEDTITIDDLEPDLRKAVKRGLQLAIFNSCDGLGIARQLAQLHVPNIIVMREPVPDEVAQKFLQRFLEAFASGKPLHLAVRRAREKINRLENKFPGATWLPMTFQNPAEVPLTWRSLGGIEIKKQSHQINVAGLESETENTSQIAWLQTVFPGSSPPTSPPKAQAVVITCSKRHENRSSNRFCIYCGEALTQPPIVQNFSPTCSRGHKNPLDNTFCSHCGEFLKRASTLIEHNTQIPPATVESKAIPTTIGNSINSGVSNTGKSAVIGSILRGRYKITKVLGAGGFGNTFIAEDMDLPGNPPCVVKQLRPAQTEPKVLQIARRLFESEAEVQYRLGNHDQIPGIFAHFEENQEFYLVQEFIDGHSLDQELTPGKPLPEIQVIAILYDILKVLEFVHQHNVIHRDIKPSNFIRGKQDQKLVLIDFGAVKQIEQTTTGESLSTVVIGTRGYMPSEQVRGKPRFSSDIYAAGIIGIQALTGFYPTQLKEDPYTGEILWQHQAEVSDEVAAILDKMVRYDFRERYQSAAEVLQALEEYVQNCDSKFYLCLINNYV</sequence>
<dbReference type="RefSeq" id="WP_191757952.1">
    <property type="nucleotide sequence ID" value="NZ_VJXY01000012.1"/>
</dbReference>
<accession>A0AA40VRC7</accession>
<dbReference type="InterPro" id="IPR000719">
    <property type="entry name" value="Prot_kinase_dom"/>
</dbReference>
<evidence type="ECO:0000256" key="2">
    <source>
        <dbReference type="ARBA" id="ARBA00022527"/>
    </source>
</evidence>
<name>A0AA40VRC7_9NOST</name>
<protein>
    <recommendedName>
        <fullName evidence="1">non-specific serine/threonine protein kinase</fullName>
        <ecNumber evidence="1">2.7.11.1</ecNumber>
    </recommendedName>
</protein>
<gene>
    <name evidence="11" type="ORF">FNW02_12945</name>
</gene>
<dbReference type="PANTHER" id="PTHR24363">
    <property type="entry name" value="SERINE/THREONINE PROTEIN KINASE"/>
    <property type="match status" value="1"/>
</dbReference>
<dbReference type="PROSITE" id="PS50011">
    <property type="entry name" value="PROTEIN_KINASE_DOM"/>
    <property type="match status" value="1"/>
</dbReference>
<evidence type="ECO:0000256" key="5">
    <source>
        <dbReference type="ARBA" id="ARBA00022777"/>
    </source>
</evidence>
<evidence type="ECO:0000313" key="12">
    <source>
        <dbReference type="Proteomes" id="UP001165986"/>
    </source>
</evidence>
<keyword evidence="12" id="KW-1185">Reference proteome</keyword>
<dbReference type="EMBL" id="VJXY01000012">
    <property type="protein sequence ID" value="MBD6616712.1"/>
    <property type="molecule type" value="Genomic_DNA"/>
</dbReference>
<evidence type="ECO:0000313" key="11">
    <source>
        <dbReference type="EMBL" id="MBD6616712.1"/>
    </source>
</evidence>
<dbReference type="AlphaFoldDB" id="A0AA40VRC7"/>